<comment type="caution">
    <text evidence="1">The sequence shown here is derived from an EMBL/GenBank/DDBJ whole genome shotgun (WGS) entry which is preliminary data.</text>
</comment>
<accession>A0ABD6CEF5</accession>
<keyword evidence="2" id="KW-1185">Reference proteome</keyword>
<proteinExistence type="predicted"/>
<evidence type="ECO:0000313" key="1">
    <source>
        <dbReference type="EMBL" id="MFD1588583.1"/>
    </source>
</evidence>
<organism evidence="1 2">
    <name type="scientific">Halorientalis brevis</name>
    <dbReference type="NCBI Taxonomy" id="1126241"/>
    <lineage>
        <taxon>Archaea</taxon>
        <taxon>Methanobacteriati</taxon>
        <taxon>Methanobacteriota</taxon>
        <taxon>Stenosarchaea group</taxon>
        <taxon>Halobacteria</taxon>
        <taxon>Halobacteriales</taxon>
        <taxon>Haloarculaceae</taxon>
        <taxon>Halorientalis</taxon>
    </lineage>
</organism>
<dbReference type="AlphaFoldDB" id="A0ABD6CEF5"/>
<dbReference type="InterPro" id="IPR043899">
    <property type="entry name" value="DUF5789"/>
</dbReference>
<dbReference type="Pfam" id="PF19102">
    <property type="entry name" value="DUF5789"/>
    <property type="match status" value="1"/>
</dbReference>
<sequence length="108" mass="11850">MGVRPPQQDDDEPDAIEFGIAALDARLSEVDIDYPATGETIIEALGDAKIPYNATGNRIAISEVIERSNDASFESEQELLNALHPVFEELRESASSSLFMQLRALVPF</sequence>
<dbReference type="RefSeq" id="WP_247378190.1">
    <property type="nucleotide sequence ID" value="NZ_JALLGV010000005.1"/>
</dbReference>
<dbReference type="Proteomes" id="UP001597119">
    <property type="component" value="Unassembled WGS sequence"/>
</dbReference>
<evidence type="ECO:0000313" key="2">
    <source>
        <dbReference type="Proteomes" id="UP001597119"/>
    </source>
</evidence>
<dbReference type="EMBL" id="JBHUDJ010000014">
    <property type="protein sequence ID" value="MFD1588583.1"/>
    <property type="molecule type" value="Genomic_DNA"/>
</dbReference>
<protein>
    <submittedName>
        <fullName evidence="1">Uncharacterized protein</fullName>
    </submittedName>
</protein>
<name>A0ABD6CEF5_9EURY</name>
<reference evidence="1 2" key="1">
    <citation type="journal article" date="2019" name="Int. J. Syst. Evol. Microbiol.">
        <title>The Global Catalogue of Microorganisms (GCM) 10K type strain sequencing project: providing services to taxonomists for standard genome sequencing and annotation.</title>
        <authorList>
            <consortium name="The Broad Institute Genomics Platform"/>
            <consortium name="The Broad Institute Genome Sequencing Center for Infectious Disease"/>
            <person name="Wu L."/>
            <person name="Ma J."/>
        </authorList>
    </citation>
    <scope>NUCLEOTIDE SEQUENCE [LARGE SCALE GENOMIC DNA]</scope>
    <source>
        <strain evidence="1 2">CGMCC 1.12125</strain>
    </source>
</reference>
<gene>
    <name evidence="1" type="ORF">ACFR9U_16515</name>
</gene>